<comment type="similarity">
    <text evidence="11">Belongs to the KdpC family.</text>
</comment>
<keyword evidence="7 11" id="KW-0630">Potassium</keyword>
<dbReference type="OrthoDB" id="9809491at2"/>
<gene>
    <name evidence="11" type="primary">kdpC</name>
    <name evidence="12" type="ORF">SAMN02746066_03316</name>
</gene>
<dbReference type="NCBIfam" id="TIGR00681">
    <property type="entry name" value="kdpC"/>
    <property type="match status" value="1"/>
</dbReference>
<keyword evidence="10 11" id="KW-0472">Membrane</keyword>
<keyword evidence="13" id="KW-1185">Reference proteome</keyword>
<evidence type="ECO:0000256" key="4">
    <source>
        <dbReference type="ARBA" id="ARBA00022692"/>
    </source>
</evidence>
<keyword evidence="9 11" id="KW-0406">Ion transport</keyword>
<evidence type="ECO:0000256" key="10">
    <source>
        <dbReference type="ARBA" id="ARBA00023136"/>
    </source>
</evidence>
<dbReference type="PANTHER" id="PTHR30042:SF2">
    <property type="entry name" value="POTASSIUM-TRANSPORTING ATPASE KDPC SUBUNIT"/>
    <property type="match status" value="1"/>
</dbReference>
<dbReference type="GO" id="GO:0005524">
    <property type="term" value="F:ATP binding"/>
    <property type="evidence" value="ECO:0007669"/>
    <property type="project" value="UniProtKB-UniRule"/>
</dbReference>
<dbReference type="AlphaFoldDB" id="A0A1M7LMT7"/>
<evidence type="ECO:0000313" key="13">
    <source>
        <dbReference type="Proteomes" id="UP000184038"/>
    </source>
</evidence>
<evidence type="ECO:0000256" key="1">
    <source>
        <dbReference type="ARBA" id="ARBA00022448"/>
    </source>
</evidence>
<dbReference type="GO" id="GO:0005886">
    <property type="term" value="C:plasma membrane"/>
    <property type="evidence" value="ECO:0007669"/>
    <property type="project" value="UniProtKB-SubCell"/>
</dbReference>
<dbReference type="NCBIfam" id="NF001454">
    <property type="entry name" value="PRK00315.1"/>
    <property type="match status" value="1"/>
</dbReference>
<dbReference type="EMBL" id="FRCP01000017">
    <property type="protein sequence ID" value="SHM79467.1"/>
    <property type="molecule type" value="Genomic_DNA"/>
</dbReference>
<protein>
    <recommendedName>
        <fullName evidence="11">Potassium-transporting ATPase KdpC subunit</fullName>
    </recommendedName>
    <alternativeName>
        <fullName evidence="11">ATP phosphohydrolase [potassium-transporting] C chain</fullName>
    </alternativeName>
    <alternativeName>
        <fullName evidence="11">Potassium-binding and translocating subunit C</fullName>
    </alternativeName>
    <alternativeName>
        <fullName evidence="11">Potassium-translocating ATPase C chain</fullName>
    </alternativeName>
</protein>
<evidence type="ECO:0000256" key="7">
    <source>
        <dbReference type="ARBA" id="ARBA00022958"/>
    </source>
</evidence>
<dbReference type="PIRSF" id="PIRSF001296">
    <property type="entry name" value="K_ATPase_KdpC"/>
    <property type="match status" value="1"/>
</dbReference>
<sequence>MKSIKILLKQTATFILITTIVCGVIYPLAVTGISQLFFKDKANGSIIEVDGKQYGSKLLGQKFTGDRYLWGRVMYDNTGTYHDEEGNALYYAGPSNLTPASEDYRSLITERAEAIKASNPAMINQKVPVDLVTGSGSGLDPHISVAAAMYQVDRIAKVRNISTEQVEDIINQYTTGKLLGVLGEKVVNVLEVNLALDGILN</sequence>
<comment type="subunit">
    <text evidence="11">The system is composed of three essential subunits: KdpA, KdpB and KdpC.</text>
</comment>
<evidence type="ECO:0000256" key="6">
    <source>
        <dbReference type="ARBA" id="ARBA00022840"/>
    </source>
</evidence>
<reference evidence="12 13" key="1">
    <citation type="submission" date="2016-11" db="EMBL/GenBank/DDBJ databases">
        <authorList>
            <person name="Jaros S."/>
            <person name="Januszkiewicz K."/>
            <person name="Wedrychowicz H."/>
        </authorList>
    </citation>
    <scope>NUCLEOTIDE SEQUENCE [LARGE SCALE GENOMIC DNA]</scope>
    <source>
        <strain evidence="12 13">DSM 15930</strain>
    </source>
</reference>
<dbReference type="Proteomes" id="UP000184038">
    <property type="component" value="Unassembled WGS sequence"/>
</dbReference>
<accession>A0A1M7LMT7</accession>
<keyword evidence="1 11" id="KW-0813">Transport</keyword>
<dbReference type="InterPro" id="IPR003820">
    <property type="entry name" value="KdpC"/>
</dbReference>
<dbReference type="PANTHER" id="PTHR30042">
    <property type="entry name" value="POTASSIUM-TRANSPORTING ATPASE C CHAIN"/>
    <property type="match status" value="1"/>
</dbReference>
<organism evidence="12 13">
    <name type="scientific">Anaerosporobacter mobilis DSM 15930</name>
    <dbReference type="NCBI Taxonomy" id="1120996"/>
    <lineage>
        <taxon>Bacteria</taxon>
        <taxon>Bacillati</taxon>
        <taxon>Bacillota</taxon>
        <taxon>Clostridia</taxon>
        <taxon>Lachnospirales</taxon>
        <taxon>Lachnospiraceae</taxon>
        <taxon>Anaerosporobacter</taxon>
    </lineage>
</organism>
<keyword evidence="6 11" id="KW-0067">ATP-binding</keyword>
<evidence type="ECO:0000256" key="5">
    <source>
        <dbReference type="ARBA" id="ARBA00022741"/>
    </source>
</evidence>
<keyword evidence="8 11" id="KW-1133">Transmembrane helix</keyword>
<keyword evidence="5 11" id="KW-0547">Nucleotide-binding</keyword>
<comment type="function">
    <text evidence="11">Part of the high-affinity ATP-driven potassium transport (or Kdp) system, which catalyzes the hydrolysis of ATP coupled with the electrogenic transport of potassium into the cytoplasm. This subunit acts as a catalytic chaperone that increases the ATP-binding affinity of the ATP-hydrolyzing subunit KdpB by the formation of a transient KdpB/KdpC/ATP ternary complex.</text>
</comment>
<evidence type="ECO:0000313" key="12">
    <source>
        <dbReference type="EMBL" id="SHM79467.1"/>
    </source>
</evidence>
<keyword evidence="2 11" id="KW-1003">Cell membrane</keyword>
<evidence type="ECO:0000256" key="8">
    <source>
        <dbReference type="ARBA" id="ARBA00022989"/>
    </source>
</evidence>
<dbReference type="Pfam" id="PF02669">
    <property type="entry name" value="KdpC"/>
    <property type="match status" value="1"/>
</dbReference>
<proteinExistence type="inferred from homology"/>
<dbReference type="HAMAP" id="MF_00276">
    <property type="entry name" value="KdpC"/>
    <property type="match status" value="1"/>
</dbReference>
<evidence type="ECO:0000256" key="9">
    <source>
        <dbReference type="ARBA" id="ARBA00023065"/>
    </source>
</evidence>
<keyword evidence="4 11" id="KW-0812">Transmembrane</keyword>
<dbReference type="STRING" id="1120996.SAMN02746066_03316"/>
<feature type="transmembrane region" description="Helical" evidence="11">
    <location>
        <begin position="12"/>
        <end position="38"/>
    </location>
</feature>
<dbReference type="RefSeq" id="WP_073289516.1">
    <property type="nucleotide sequence ID" value="NZ_FRCP01000017.1"/>
</dbReference>
<dbReference type="GO" id="GO:0008556">
    <property type="term" value="F:P-type potassium transmembrane transporter activity"/>
    <property type="evidence" value="ECO:0007669"/>
    <property type="project" value="InterPro"/>
</dbReference>
<evidence type="ECO:0000256" key="11">
    <source>
        <dbReference type="HAMAP-Rule" id="MF_00276"/>
    </source>
</evidence>
<evidence type="ECO:0000256" key="2">
    <source>
        <dbReference type="ARBA" id="ARBA00022475"/>
    </source>
</evidence>
<evidence type="ECO:0000256" key="3">
    <source>
        <dbReference type="ARBA" id="ARBA00022538"/>
    </source>
</evidence>
<name>A0A1M7LMT7_9FIRM</name>
<keyword evidence="3 11" id="KW-0633">Potassium transport</keyword>
<comment type="subcellular location">
    <subcellularLocation>
        <location evidence="11">Cell membrane</location>
        <topology evidence="11">Single-pass membrane protein</topology>
    </subcellularLocation>
</comment>